<name>A0A1H6C4X6_9HYPH</name>
<evidence type="ECO:0000313" key="2">
    <source>
        <dbReference type="EMBL" id="SEG68029.1"/>
    </source>
</evidence>
<accession>A0A1H6C4X6</accession>
<gene>
    <name evidence="2" type="ORF">SAMN04488115_10914</name>
</gene>
<evidence type="ECO:0000313" key="3">
    <source>
        <dbReference type="Proteomes" id="UP000236743"/>
    </source>
</evidence>
<organism evidence="2 3">
    <name type="scientific">Bosea lathyri</name>
    <dbReference type="NCBI Taxonomy" id="1036778"/>
    <lineage>
        <taxon>Bacteria</taxon>
        <taxon>Pseudomonadati</taxon>
        <taxon>Pseudomonadota</taxon>
        <taxon>Alphaproteobacteria</taxon>
        <taxon>Hyphomicrobiales</taxon>
        <taxon>Boseaceae</taxon>
        <taxon>Bosea</taxon>
    </lineage>
</organism>
<proteinExistence type="predicted"/>
<feature type="region of interest" description="Disordered" evidence="1">
    <location>
        <begin position="45"/>
        <end position="66"/>
    </location>
</feature>
<keyword evidence="3" id="KW-1185">Reference proteome</keyword>
<protein>
    <submittedName>
        <fullName evidence="2">Uncharacterized protein</fullName>
    </submittedName>
</protein>
<dbReference type="Proteomes" id="UP000236743">
    <property type="component" value="Unassembled WGS sequence"/>
</dbReference>
<evidence type="ECO:0000256" key="1">
    <source>
        <dbReference type="SAM" id="MobiDB-lite"/>
    </source>
</evidence>
<dbReference type="AlphaFoldDB" id="A0A1H6C4X6"/>
<reference evidence="2 3" key="1">
    <citation type="submission" date="2016-10" db="EMBL/GenBank/DDBJ databases">
        <authorList>
            <person name="de Groot N.N."/>
        </authorList>
    </citation>
    <scope>NUCLEOTIDE SEQUENCE [LARGE SCALE GENOMIC DNA]</scope>
    <source>
        <strain evidence="2 3">DSM 26656</strain>
    </source>
</reference>
<dbReference type="EMBL" id="FNUY01000009">
    <property type="protein sequence ID" value="SEG68029.1"/>
    <property type="molecule type" value="Genomic_DNA"/>
</dbReference>
<sequence>MSIDVLALLPALDAHELTGLGDAFMHVVGETAVFSPGGGNTFQGCGNEARPGIRTTAGPCDDDNRI</sequence>